<dbReference type="AlphaFoldDB" id="D9R8A7"/>
<feature type="coiled-coil region" evidence="1">
    <location>
        <begin position="161"/>
        <end position="225"/>
    </location>
</feature>
<evidence type="ECO:0000259" key="5">
    <source>
        <dbReference type="Pfam" id="PF14257"/>
    </source>
</evidence>
<reference evidence="6" key="1">
    <citation type="submission" date="2010-07" db="EMBL/GenBank/DDBJ databases">
        <title>Complete sequence of Clostridium saccharolyticum WM1.</title>
        <authorList>
            <consortium name="US DOE Joint Genome Institute"/>
            <person name="Lucas S."/>
            <person name="Copeland A."/>
            <person name="Lapidus A."/>
            <person name="Cheng J.-F."/>
            <person name="Bruce D."/>
            <person name="Goodwin L."/>
            <person name="Pitluck S."/>
            <person name="Chertkov O."/>
            <person name="Detter J.C."/>
            <person name="Han C."/>
            <person name="Tapia R."/>
            <person name="Land M."/>
            <person name="Hauser L."/>
            <person name="Chang Y.-J."/>
            <person name="Jeffries C."/>
            <person name="Kyrpides N."/>
            <person name="Ivanova N."/>
            <person name="Mikhailova N."/>
            <person name="Mouttaki H."/>
            <person name="Lin L."/>
            <person name="Zhou J."/>
            <person name="Hemme C.L."/>
            <person name="Woyke T."/>
        </authorList>
    </citation>
    <scope>NUCLEOTIDE SEQUENCE [LARGE SCALE GENOMIC DNA]</scope>
    <source>
        <strain evidence="6">WM1</strain>
    </source>
</reference>
<dbReference type="eggNOG" id="COG3206">
    <property type="taxonomic scope" value="Bacteria"/>
</dbReference>
<evidence type="ECO:0000313" key="7">
    <source>
        <dbReference type="Proteomes" id="UP000001662"/>
    </source>
</evidence>
<evidence type="ECO:0000256" key="3">
    <source>
        <dbReference type="SAM" id="Phobius"/>
    </source>
</evidence>
<dbReference type="OrthoDB" id="2162337at2"/>
<feature type="transmembrane region" description="Helical" evidence="3">
    <location>
        <begin position="271"/>
        <end position="295"/>
    </location>
</feature>
<keyword evidence="3" id="KW-0812">Transmembrane</keyword>
<dbReference type="PaxDb" id="610130-Closa_1256"/>
<gene>
    <name evidence="6" type="ordered locus">Closa_1256</name>
</gene>
<name>D9R8A7_LACSW</name>
<protein>
    <recommendedName>
        <fullName evidence="5">DUF4349 domain-containing protein</fullName>
    </recommendedName>
</protein>
<evidence type="ECO:0000256" key="1">
    <source>
        <dbReference type="SAM" id="Coils"/>
    </source>
</evidence>
<keyword evidence="4" id="KW-0732">Signal</keyword>
<feature type="signal peptide" evidence="4">
    <location>
        <begin position="1"/>
        <end position="29"/>
    </location>
</feature>
<feature type="region of interest" description="Disordered" evidence="2">
    <location>
        <begin position="41"/>
        <end position="73"/>
    </location>
</feature>
<dbReference type="Pfam" id="PF14257">
    <property type="entry name" value="DUF4349"/>
    <property type="match status" value="1"/>
</dbReference>
<feature type="domain" description="DUF4349" evidence="5">
    <location>
        <begin position="76"/>
        <end position="292"/>
    </location>
</feature>
<dbReference type="Proteomes" id="UP000001662">
    <property type="component" value="Chromosome"/>
</dbReference>
<feature type="chain" id="PRO_5003127467" description="DUF4349 domain-containing protein" evidence="4">
    <location>
        <begin position="30"/>
        <end position="320"/>
    </location>
</feature>
<sequence>MKKRKWGFIPSLLAILCLSACSGKGMTMARDTKADFGAAMPAETTTQESAASQQENSGNASLESETGTGPILPAGRKLIRNVSMNVETDEFDALVTELQIKITQLGGYVEQSDMSGSRMDGSGKPVPRFADMTVRIPVSQMNSFVRTVETNGNVTDKSESTQDVTLQYSDLESKKKSLEIEQEKLWEFLEKAESIDTVITLQQRLSEIRYQLESMESQLRLYDNQVDYSTVSLSIREVNTFTPTSPESAGTRISKGFSNNFKAFKTITANFLIGMIVTIPFWFPIVLIAGIIIFISRKNKKKKVPVPLQPQKEKEDITSS</sequence>
<proteinExistence type="predicted"/>
<keyword evidence="3" id="KW-0472">Membrane</keyword>
<dbReference type="InterPro" id="IPR025645">
    <property type="entry name" value="DUF4349"/>
</dbReference>
<keyword evidence="7" id="KW-1185">Reference proteome</keyword>
<accession>D9R8A7</accession>
<evidence type="ECO:0000256" key="4">
    <source>
        <dbReference type="SAM" id="SignalP"/>
    </source>
</evidence>
<organism evidence="6 7">
    <name type="scientific">Lacrimispora saccharolytica (strain ATCC 35040 / DSM 2544 / NRCC 2533 / WM1)</name>
    <name type="common">Clostridium saccharolyticum</name>
    <dbReference type="NCBI Taxonomy" id="610130"/>
    <lineage>
        <taxon>Bacteria</taxon>
        <taxon>Bacillati</taxon>
        <taxon>Bacillota</taxon>
        <taxon>Clostridia</taxon>
        <taxon>Lachnospirales</taxon>
        <taxon>Lachnospiraceae</taxon>
        <taxon>Lacrimispora</taxon>
    </lineage>
</organism>
<keyword evidence="1" id="KW-0175">Coiled coil</keyword>
<feature type="compositionally biased region" description="Polar residues" evidence="2">
    <location>
        <begin position="43"/>
        <end position="67"/>
    </location>
</feature>
<dbReference type="RefSeq" id="WP_013271954.1">
    <property type="nucleotide sequence ID" value="NC_014376.1"/>
</dbReference>
<dbReference type="EMBL" id="CP002109">
    <property type="protein sequence ID" value="ADL03859.1"/>
    <property type="molecule type" value="Genomic_DNA"/>
</dbReference>
<dbReference type="HOGENOM" id="CLU_046535_1_0_9"/>
<evidence type="ECO:0000313" key="6">
    <source>
        <dbReference type="EMBL" id="ADL03859.1"/>
    </source>
</evidence>
<dbReference type="STRING" id="610130.Closa_1256"/>
<evidence type="ECO:0000256" key="2">
    <source>
        <dbReference type="SAM" id="MobiDB-lite"/>
    </source>
</evidence>
<keyword evidence="3" id="KW-1133">Transmembrane helix</keyword>
<dbReference type="KEGG" id="csh:Closa_1256"/>